<dbReference type="InterPro" id="IPR035938">
    <property type="entry name" value="Hemerythrin-like_sf"/>
</dbReference>
<comment type="caution">
    <text evidence="5">The sequence shown here is derived from an EMBL/GenBank/DDBJ whole genome shotgun (WGS) entry which is preliminary data.</text>
</comment>
<reference evidence="5 6" key="1">
    <citation type="submission" date="2024-03" db="EMBL/GenBank/DDBJ databases">
        <title>Human intestinal bacterial collection.</title>
        <authorList>
            <person name="Pauvert C."/>
            <person name="Hitch T.C.A."/>
            <person name="Clavel T."/>
        </authorList>
    </citation>
    <scope>NUCLEOTIDE SEQUENCE [LARGE SCALE GENOMIC DNA]</scope>
    <source>
        <strain evidence="5 6">CLA-AA-H255</strain>
    </source>
</reference>
<dbReference type="RefSeq" id="WP_022501596.1">
    <property type="nucleotide sequence ID" value="NZ_DAWECI010000009.1"/>
</dbReference>
<dbReference type="CDD" id="cd12107">
    <property type="entry name" value="Hemerythrin"/>
    <property type="match status" value="2"/>
</dbReference>
<keyword evidence="2" id="KW-0479">Metal-binding</keyword>
<dbReference type="InterPro" id="IPR012312">
    <property type="entry name" value="Hemerythrin-like"/>
</dbReference>
<comment type="similarity">
    <text evidence="1">Belongs to the hemerythrin family.</text>
</comment>
<evidence type="ECO:0000256" key="3">
    <source>
        <dbReference type="ARBA" id="ARBA00023004"/>
    </source>
</evidence>
<feature type="domain" description="Hemerythrin-like" evidence="4">
    <location>
        <begin position="162"/>
        <end position="277"/>
    </location>
</feature>
<dbReference type="SUPFAM" id="SSF47188">
    <property type="entry name" value="Hemerythrin-like"/>
    <property type="match status" value="2"/>
</dbReference>
<sequence length="281" mass="33161">MYKFTKDCMTGIESIDKEHEQLFKIINEAQALLEEQAVDVKTVKSIVAHLVDYAAEHFAHEESYMESINDPELMRQKKEHTDFANKVKSVDFDNMTDEESRKELAELVKFLAKWLYHHILGSDIMIGKLEPVVHKTQDSKKAENVSTAKKGMFEFTDEYKTDIDFVDAEHKKLFEIIERTYEVINDYYLHDKYDHIVSIINELKDYTKLHFKDEEEYMEKIGYEGLAAQKLAHESFVDRLTGINMEEVDDGQQEYLFELIDYLLEWLKNHILKMDKQIPAK</sequence>
<dbReference type="NCBIfam" id="TIGR02481">
    <property type="entry name" value="hemeryth_dom"/>
    <property type="match status" value="2"/>
</dbReference>
<protein>
    <submittedName>
        <fullName evidence="5">Hemerythrin family protein</fullName>
    </submittedName>
</protein>
<evidence type="ECO:0000259" key="4">
    <source>
        <dbReference type="Pfam" id="PF01814"/>
    </source>
</evidence>
<dbReference type="Gene3D" id="1.20.120.50">
    <property type="entry name" value="Hemerythrin-like"/>
    <property type="match status" value="2"/>
</dbReference>
<name>A0ABV1BY04_9FIRM</name>
<keyword evidence="3" id="KW-0408">Iron</keyword>
<dbReference type="PANTHER" id="PTHR37164">
    <property type="entry name" value="BACTERIOHEMERYTHRIN"/>
    <property type="match status" value="1"/>
</dbReference>
<feature type="domain" description="Hemerythrin-like" evidence="4">
    <location>
        <begin position="10"/>
        <end position="123"/>
    </location>
</feature>
<dbReference type="Pfam" id="PF01814">
    <property type="entry name" value="Hemerythrin"/>
    <property type="match status" value="2"/>
</dbReference>
<evidence type="ECO:0000256" key="1">
    <source>
        <dbReference type="ARBA" id="ARBA00010587"/>
    </source>
</evidence>
<dbReference type="PANTHER" id="PTHR37164:SF1">
    <property type="entry name" value="BACTERIOHEMERYTHRIN"/>
    <property type="match status" value="1"/>
</dbReference>
<evidence type="ECO:0000313" key="5">
    <source>
        <dbReference type="EMBL" id="MEQ2379296.1"/>
    </source>
</evidence>
<dbReference type="InterPro" id="IPR012827">
    <property type="entry name" value="Hemerythrin_metal-bd"/>
</dbReference>
<keyword evidence="6" id="KW-1185">Reference proteome</keyword>
<organism evidence="5 6">
    <name type="scientific">[Lactobacillus] rogosae</name>
    <dbReference type="NCBI Taxonomy" id="706562"/>
    <lineage>
        <taxon>Bacteria</taxon>
        <taxon>Bacillati</taxon>
        <taxon>Bacillota</taxon>
        <taxon>Clostridia</taxon>
        <taxon>Lachnospirales</taxon>
        <taxon>Lachnospiraceae</taxon>
        <taxon>Lachnospira</taxon>
    </lineage>
</organism>
<proteinExistence type="inferred from homology"/>
<accession>A0ABV1BY04</accession>
<dbReference type="NCBIfam" id="NF033749">
    <property type="entry name" value="bact_hemeryth"/>
    <property type="match status" value="2"/>
</dbReference>
<dbReference type="EMBL" id="JBBMER010000003">
    <property type="protein sequence ID" value="MEQ2379296.1"/>
    <property type="molecule type" value="Genomic_DNA"/>
</dbReference>
<evidence type="ECO:0000256" key="2">
    <source>
        <dbReference type="ARBA" id="ARBA00022723"/>
    </source>
</evidence>
<evidence type="ECO:0000313" key="6">
    <source>
        <dbReference type="Proteomes" id="UP001442364"/>
    </source>
</evidence>
<dbReference type="InterPro" id="IPR050669">
    <property type="entry name" value="Hemerythrin"/>
</dbReference>
<gene>
    <name evidence="5" type="ORF">WMO14_05315</name>
</gene>
<dbReference type="Proteomes" id="UP001442364">
    <property type="component" value="Unassembled WGS sequence"/>
</dbReference>